<sequence>MKPDIGLQLYSLREKCGENFENVLKEVSRAGYDGVEFYSFFDINSDDMGEMLKKYNLKALGTHTSADILTNELDVLVKYCYELEIEYISLAWYESADRDGWLRLCEKAEKWGEKMRRNGIHFMYHNHAHEFEPRFSGEMAEDIILKNTSPGNVSLELDCYWVTHAGLEAAEYLTKNISRIKTIHIKDMADRTEKKMTEVGTGIIDCRGLYDISAQAGFKWVAIEQDDIRIDPFESIRISINNLRK</sequence>
<dbReference type="AlphaFoldDB" id="S0FG24"/>
<dbReference type="InterPro" id="IPR050312">
    <property type="entry name" value="IolE/XylAMocC-like"/>
</dbReference>
<dbReference type="RefSeq" id="WP_004630141.1">
    <property type="nucleotide sequence ID" value="NZ_AORV01000065.1"/>
</dbReference>
<evidence type="ECO:0000259" key="1">
    <source>
        <dbReference type="Pfam" id="PF01261"/>
    </source>
</evidence>
<comment type="caution">
    <text evidence="2">The sequence shown here is derived from an EMBL/GenBank/DDBJ whole genome shotgun (WGS) entry which is preliminary data.</text>
</comment>
<dbReference type="InterPro" id="IPR013022">
    <property type="entry name" value="Xyl_isomerase-like_TIM-brl"/>
</dbReference>
<dbReference type="InterPro" id="IPR036237">
    <property type="entry name" value="Xyl_isomerase-like_sf"/>
</dbReference>
<accession>S0FG24</accession>
<dbReference type="EMBL" id="AORV01000065">
    <property type="protein sequence ID" value="EMS69777.1"/>
    <property type="molecule type" value="Genomic_DNA"/>
</dbReference>
<dbReference type="eggNOG" id="COG1082">
    <property type="taxonomic scope" value="Bacteria"/>
</dbReference>
<dbReference type="SUPFAM" id="SSF51658">
    <property type="entry name" value="Xylose isomerase-like"/>
    <property type="match status" value="1"/>
</dbReference>
<proteinExistence type="predicted"/>
<keyword evidence="3" id="KW-1185">Reference proteome</keyword>
<reference evidence="2 3" key="1">
    <citation type="journal article" date="2013" name="Genome Announc.">
        <title>Draft Genome Sequence of the Cellulolytic, Mesophilic, Anaerobic Bacterium Clostridium termitidis Strain CT1112 (DSM 5398).</title>
        <authorList>
            <person name="Lal S."/>
            <person name="Ramachandran U."/>
            <person name="Zhang X."/>
            <person name="Munir R."/>
            <person name="Sparling R."/>
            <person name="Levin D.B."/>
        </authorList>
    </citation>
    <scope>NUCLEOTIDE SEQUENCE [LARGE SCALE GENOMIC DNA]</scope>
    <source>
        <strain evidence="2 3">CT1112</strain>
    </source>
</reference>
<evidence type="ECO:0000313" key="3">
    <source>
        <dbReference type="Proteomes" id="UP000014155"/>
    </source>
</evidence>
<evidence type="ECO:0000313" key="2">
    <source>
        <dbReference type="EMBL" id="EMS69777.1"/>
    </source>
</evidence>
<dbReference type="PATRIC" id="fig|1195236.3.peg.4977"/>
<dbReference type="Pfam" id="PF01261">
    <property type="entry name" value="AP_endonuc_2"/>
    <property type="match status" value="1"/>
</dbReference>
<dbReference type="PANTHER" id="PTHR12110">
    <property type="entry name" value="HYDROXYPYRUVATE ISOMERASE"/>
    <property type="match status" value="1"/>
</dbReference>
<dbReference type="STRING" id="1195236.CTER_4788"/>
<keyword evidence="2" id="KW-0413">Isomerase</keyword>
<dbReference type="Proteomes" id="UP000014155">
    <property type="component" value="Unassembled WGS sequence"/>
</dbReference>
<dbReference type="PANTHER" id="PTHR12110:SF41">
    <property type="entry name" value="INOSOSE DEHYDRATASE"/>
    <property type="match status" value="1"/>
</dbReference>
<name>S0FG24_RUMCE</name>
<dbReference type="Gene3D" id="3.20.20.150">
    <property type="entry name" value="Divalent-metal-dependent TIM barrel enzymes"/>
    <property type="match status" value="1"/>
</dbReference>
<organism evidence="2 3">
    <name type="scientific">Ruminiclostridium cellobioparum subsp. termitidis CT1112</name>
    <dbReference type="NCBI Taxonomy" id="1195236"/>
    <lineage>
        <taxon>Bacteria</taxon>
        <taxon>Bacillati</taxon>
        <taxon>Bacillota</taxon>
        <taxon>Clostridia</taxon>
        <taxon>Eubacteriales</taxon>
        <taxon>Oscillospiraceae</taxon>
        <taxon>Ruminiclostridium</taxon>
    </lineage>
</organism>
<protein>
    <submittedName>
        <fullName evidence="2">Xylose isomerase domain-containing protein</fullName>
    </submittedName>
</protein>
<gene>
    <name evidence="2" type="ORF">CTER_4788</name>
</gene>
<dbReference type="GO" id="GO:0016853">
    <property type="term" value="F:isomerase activity"/>
    <property type="evidence" value="ECO:0007669"/>
    <property type="project" value="UniProtKB-KW"/>
</dbReference>
<feature type="domain" description="Xylose isomerase-like TIM barrel" evidence="1">
    <location>
        <begin position="25"/>
        <end position="244"/>
    </location>
</feature>